<dbReference type="SUPFAM" id="SSF52540">
    <property type="entry name" value="P-loop containing nucleoside triphosphate hydrolases"/>
    <property type="match status" value="1"/>
</dbReference>
<dbReference type="Gene3D" id="3.40.50.300">
    <property type="entry name" value="P-loop containing nucleotide triphosphate hydrolases"/>
    <property type="match status" value="1"/>
</dbReference>
<evidence type="ECO:0000313" key="2">
    <source>
        <dbReference type="Proteomes" id="UP000774750"/>
    </source>
</evidence>
<accession>A0A938X3T3</accession>
<dbReference type="InterPro" id="IPR027417">
    <property type="entry name" value="P-loop_NTPase"/>
</dbReference>
<name>A0A938X3T3_9FIRM</name>
<comment type="caution">
    <text evidence="1">The sequence shown here is derived from an EMBL/GenBank/DDBJ whole genome shotgun (WGS) entry which is preliminary data.</text>
</comment>
<reference evidence="1" key="2">
    <citation type="journal article" date="2021" name="Sci. Rep.">
        <title>The distribution of antibiotic resistance genes in chicken gut microbiota commensals.</title>
        <authorList>
            <person name="Juricova H."/>
            <person name="Matiasovicova J."/>
            <person name="Kubasova T."/>
            <person name="Cejkova D."/>
            <person name="Rychlik I."/>
        </authorList>
    </citation>
    <scope>NUCLEOTIDE SEQUENCE</scope>
    <source>
        <strain evidence="1">An559</strain>
    </source>
</reference>
<reference evidence="1" key="1">
    <citation type="submission" date="2020-08" db="EMBL/GenBank/DDBJ databases">
        <authorList>
            <person name="Cejkova D."/>
            <person name="Kubasova T."/>
            <person name="Jahodarova E."/>
            <person name="Rychlik I."/>
        </authorList>
    </citation>
    <scope>NUCLEOTIDE SEQUENCE</scope>
    <source>
        <strain evidence="1">An559</strain>
    </source>
</reference>
<protein>
    <submittedName>
        <fullName evidence="1">AAA family ATPase</fullName>
    </submittedName>
</protein>
<dbReference type="AlphaFoldDB" id="A0A938X3T3"/>
<keyword evidence="2" id="KW-1185">Reference proteome</keyword>
<gene>
    <name evidence="1" type="ORF">H6A12_03880</name>
</gene>
<proteinExistence type="predicted"/>
<sequence length="362" mass="40538">MNETKNKLTVIDGETLMDMRLVPTRFCVETLLPQGVSMLGGAPKIGKSWMVLDLCIRIAKGEKIWNLTTKKGTTLYLCLEDPLRRVQERLNRITDEVPPNVFFAVTAGTLTDGLDDQIRNFVSEHPDTVLVAIDTFQIIRNRTADTSYANDYEEVRQIKALADELGISILLVHHLRKQGDSDPLNKLSGTTGISGAMDALFILDKSRRNAAGATLICTSRDTGYRELELQLSPETCVWNLVSDSLESPQLILPEEMNSLIAFMKEKISFSGTNSDFADQFSAYYGKSVSVKGFKQMMNRWRYSLEERGVFFENRRSNGQRLLDISYFSSDGDESDVNDAKQLCGENCVPSVPFVTETPLCAE</sequence>
<dbReference type="Proteomes" id="UP000774750">
    <property type="component" value="Unassembled WGS sequence"/>
</dbReference>
<dbReference type="RefSeq" id="WP_204444952.1">
    <property type="nucleotide sequence ID" value="NZ_JACJKY010000004.1"/>
</dbReference>
<organism evidence="1 2">
    <name type="scientific">Merdimmobilis hominis</name>
    <dbReference type="NCBI Taxonomy" id="2897707"/>
    <lineage>
        <taxon>Bacteria</taxon>
        <taxon>Bacillati</taxon>
        <taxon>Bacillota</taxon>
        <taxon>Clostridia</taxon>
        <taxon>Eubacteriales</taxon>
        <taxon>Oscillospiraceae</taxon>
        <taxon>Merdimmobilis</taxon>
    </lineage>
</organism>
<evidence type="ECO:0000313" key="1">
    <source>
        <dbReference type="EMBL" id="MBM6920297.1"/>
    </source>
</evidence>
<dbReference type="EMBL" id="JACJKY010000004">
    <property type="protein sequence ID" value="MBM6920297.1"/>
    <property type="molecule type" value="Genomic_DNA"/>
</dbReference>
<dbReference type="Pfam" id="PF13481">
    <property type="entry name" value="AAA_25"/>
    <property type="match status" value="1"/>
</dbReference>